<dbReference type="EMBL" id="JANIIK010000112">
    <property type="protein sequence ID" value="KAJ3592996.1"/>
    <property type="molecule type" value="Genomic_DNA"/>
</dbReference>
<name>A0A9Q0DSR0_9TELE</name>
<sequence length="77" mass="8172">MGDKCVKVPSLVHWWSRDALARLARESRLHCSTVPPPPAPDGPPAVAVVMPAAATVTGRLIRLHHNAKGPKSSSSVM</sequence>
<gene>
    <name evidence="1" type="ORF">NHX12_005334</name>
</gene>
<reference evidence="1" key="1">
    <citation type="submission" date="2022-07" db="EMBL/GenBank/DDBJ databases">
        <title>Chromosome-level genome of Muraenolepis orangiensis.</title>
        <authorList>
            <person name="Kim J."/>
        </authorList>
    </citation>
    <scope>NUCLEOTIDE SEQUENCE</scope>
    <source>
        <strain evidence="1">KU_S4_2022</strain>
        <tissue evidence="1">Muscle</tissue>
    </source>
</reference>
<dbReference type="Proteomes" id="UP001148018">
    <property type="component" value="Unassembled WGS sequence"/>
</dbReference>
<proteinExistence type="predicted"/>
<accession>A0A9Q0DSR0</accession>
<keyword evidence="2" id="KW-1185">Reference proteome</keyword>
<evidence type="ECO:0000313" key="1">
    <source>
        <dbReference type="EMBL" id="KAJ3592996.1"/>
    </source>
</evidence>
<dbReference type="AlphaFoldDB" id="A0A9Q0DSR0"/>
<protein>
    <submittedName>
        <fullName evidence="1">Uncharacterized protein</fullName>
    </submittedName>
</protein>
<evidence type="ECO:0000313" key="2">
    <source>
        <dbReference type="Proteomes" id="UP001148018"/>
    </source>
</evidence>
<organism evidence="1 2">
    <name type="scientific">Muraenolepis orangiensis</name>
    <name type="common">Patagonian moray cod</name>
    <dbReference type="NCBI Taxonomy" id="630683"/>
    <lineage>
        <taxon>Eukaryota</taxon>
        <taxon>Metazoa</taxon>
        <taxon>Chordata</taxon>
        <taxon>Craniata</taxon>
        <taxon>Vertebrata</taxon>
        <taxon>Euteleostomi</taxon>
        <taxon>Actinopterygii</taxon>
        <taxon>Neopterygii</taxon>
        <taxon>Teleostei</taxon>
        <taxon>Neoteleostei</taxon>
        <taxon>Acanthomorphata</taxon>
        <taxon>Zeiogadaria</taxon>
        <taxon>Gadariae</taxon>
        <taxon>Gadiformes</taxon>
        <taxon>Muraenolepidoidei</taxon>
        <taxon>Muraenolepididae</taxon>
        <taxon>Muraenolepis</taxon>
    </lineage>
</organism>
<comment type="caution">
    <text evidence="1">The sequence shown here is derived from an EMBL/GenBank/DDBJ whole genome shotgun (WGS) entry which is preliminary data.</text>
</comment>